<feature type="domain" description="DUF2147" evidence="2">
    <location>
        <begin position="41"/>
        <end position="158"/>
    </location>
</feature>
<proteinExistence type="predicted"/>
<dbReference type="InterPro" id="IPR019223">
    <property type="entry name" value="DUF2147"/>
</dbReference>
<feature type="signal peptide" evidence="1">
    <location>
        <begin position="1"/>
        <end position="35"/>
    </location>
</feature>
<evidence type="ECO:0000259" key="2">
    <source>
        <dbReference type="Pfam" id="PF09917"/>
    </source>
</evidence>
<name>A0A0C4WLR4_9GAMM</name>
<evidence type="ECO:0000256" key="1">
    <source>
        <dbReference type="SAM" id="SignalP"/>
    </source>
</evidence>
<reference evidence="3 4" key="1">
    <citation type="journal article" date="2015" name="PLoS ONE">
        <title>Azotobacter Genomes: The Genome of Azotobacter chroococcum NCIMB 8003 (ATCC 4412).</title>
        <authorList>
            <person name="Robson R.L."/>
            <person name="Jones R."/>
            <person name="Robson R.M."/>
            <person name="Schwartz A."/>
            <person name="Richardson T.H."/>
        </authorList>
    </citation>
    <scope>NUCLEOTIDE SEQUENCE [LARGE SCALE GENOMIC DNA]</scope>
    <source>
        <strain evidence="3 4">NCIMB 8003</strain>
    </source>
</reference>
<dbReference type="EMBL" id="CP010415">
    <property type="protein sequence ID" value="AJE21294.1"/>
    <property type="molecule type" value="Genomic_DNA"/>
</dbReference>
<dbReference type="HOGENOM" id="CLU_108869_0_1_6"/>
<keyword evidence="4" id="KW-1185">Reference proteome</keyword>
<sequence length="164" mass="17921">MNTREGNSHVAVRRLCVCCALVMLLAASGAASATASDPLIGLWMIRDERTGEPRALVRIAERGDEYQGTIEKGLRGPNAESHYCDKCEGERRGRPLLGMTILSGVKKRGEVYGDGEILDPDSGKVYDCRLTLQKGGKQLQVRGFIGTPLLGETRTWYRVDQAAP</sequence>
<accession>A0A0C4WLR4</accession>
<dbReference type="PANTHER" id="PTHR36919">
    <property type="entry name" value="BLR1215 PROTEIN"/>
    <property type="match status" value="1"/>
</dbReference>
<gene>
    <name evidence="3" type="ORF">Achr_18390</name>
</gene>
<dbReference type="PANTHER" id="PTHR36919:SF3">
    <property type="entry name" value="BLL5882 PROTEIN"/>
    <property type="match status" value="1"/>
</dbReference>
<dbReference type="STRING" id="1328314.Achr_18390"/>
<dbReference type="KEGG" id="acx:Achr_18390"/>
<evidence type="ECO:0000313" key="3">
    <source>
        <dbReference type="EMBL" id="AJE21294.1"/>
    </source>
</evidence>
<feature type="chain" id="PRO_5002181212" description="DUF2147 domain-containing protein" evidence="1">
    <location>
        <begin position="36"/>
        <end position="164"/>
    </location>
</feature>
<protein>
    <recommendedName>
        <fullName evidence="2">DUF2147 domain-containing protein</fullName>
    </recommendedName>
</protein>
<dbReference type="Gene3D" id="2.40.128.520">
    <property type="match status" value="1"/>
</dbReference>
<organism evidence="3 4">
    <name type="scientific">Azotobacter chroococcum NCIMB 8003</name>
    <dbReference type="NCBI Taxonomy" id="1328314"/>
    <lineage>
        <taxon>Bacteria</taxon>
        <taxon>Pseudomonadati</taxon>
        <taxon>Pseudomonadota</taxon>
        <taxon>Gammaproteobacteria</taxon>
        <taxon>Pseudomonadales</taxon>
        <taxon>Pseudomonadaceae</taxon>
        <taxon>Azotobacter</taxon>
    </lineage>
</organism>
<dbReference type="AlphaFoldDB" id="A0A0C4WLR4"/>
<dbReference type="RefSeq" id="WP_227028858.1">
    <property type="nucleotide sequence ID" value="NZ_CP010415.1"/>
</dbReference>
<dbReference type="Pfam" id="PF09917">
    <property type="entry name" value="DUF2147"/>
    <property type="match status" value="1"/>
</dbReference>
<dbReference type="Proteomes" id="UP000068210">
    <property type="component" value="Chromosome"/>
</dbReference>
<evidence type="ECO:0000313" key="4">
    <source>
        <dbReference type="Proteomes" id="UP000068210"/>
    </source>
</evidence>
<keyword evidence="1" id="KW-0732">Signal</keyword>